<dbReference type="Proteomes" id="UP000481109">
    <property type="component" value="Unassembled WGS sequence"/>
</dbReference>
<keyword evidence="2" id="KW-1185">Reference proteome</keyword>
<dbReference type="EMBL" id="JAAKZW010000070">
    <property type="protein sequence ID" value="NGO77616.1"/>
    <property type="molecule type" value="Genomic_DNA"/>
</dbReference>
<comment type="caution">
    <text evidence="1">The sequence shown here is derived from an EMBL/GenBank/DDBJ whole genome shotgun (WGS) entry which is preliminary data.</text>
</comment>
<proteinExistence type="predicted"/>
<evidence type="ECO:0008006" key="3">
    <source>
        <dbReference type="Google" id="ProtNLM"/>
    </source>
</evidence>
<protein>
    <recommendedName>
        <fullName evidence="3">CopG family transcriptional regulator</fullName>
    </recommendedName>
</protein>
<evidence type="ECO:0000313" key="2">
    <source>
        <dbReference type="Proteomes" id="UP000481109"/>
    </source>
</evidence>
<name>A0A6G4XJ72_9ACTN</name>
<evidence type="ECO:0000313" key="1">
    <source>
        <dbReference type="EMBL" id="NGO77616.1"/>
    </source>
</evidence>
<accession>A0A6G4XJ72</accession>
<gene>
    <name evidence="1" type="ORF">G6045_18415</name>
</gene>
<sequence>MSESDETVPGAGPTTSVSVSFHAGTIGAVRSRVGKRGVSAYIEAAVQRQIERDNLQELIDDHIAHHGDFTEAELAAVEAELFGARTGTSAPGRAA</sequence>
<reference evidence="1 2" key="1">
    <citation type="submission" date="2020-02" db="EMBL/GenBank/DDBJ databases">
        <title>Whole-genome analyses of novel actinobacteria.</title>
        <authorList>
            <person name="Sahin N."/>
            <person name="Tokatli A."/>
        </authorList>
    </citation>
    <scope>NUCLEOTIDE SEQUENCE [LARGE SCALE GENOMIC DNA]</scope>
    <source>
        <strain evidence="1 2">YC504</strain>
    </source>
</reference>
<organism evidence="1 2">
    <name type="scientific">Streptomyces mesophilus</name>
    <dbReference type="NCBI Taxonomy" id="1775132"/>
    <lineage>
        <taxon>Bacteria</taxon>
        <taxon>Bacillati</taxon>
        <taxon>Actinomycetota</taxon>
        <taxon>Actinomycetes</taxon>
        <taxon>Kitasatosporales</taxon>
        <taxon>Streptomycetaceae</taxon>
        <taxon>Streptomyces</taxon>
    </lineage>
</organism>
<dbReference type="AlphaFoldDB" id="A0A6G4XJ72"/>
<dbReference type="RefSeq" id="WP_165333076.1">
    <property type="nucleotide sequence ID" value="NZ_JAAKZW010000070.1"/>
</dbReference>